<reference evidence="3" key="1">
    <citation type="submission" date="2009-11" db="EMBL/GenBank/DDBJ databases">
        <title>The complete chromosome 1 of Sphaerobacter thermophilus DSM 20745.</title>
        <authorList>
            <person name="Lucas S."/>
            <person name="Copeland A."/>
            <person name="Lapidus A."/>
            <person name="Glavina del Rio T."/>
            <person name="Dalin E."/>
            <person name="Tice H."/>
            <person name="Bruce D."/>
            <person name="Goodwin L."/>
            <person name="Pitluck S."/>
            <person name="Kyrpides N."/>
            <person name="Mavromatis K."/>
            <person name="Ivanova N."/>
            <person name="Mikhailova N."/>
            <person name="LaButti K.M."/>
            <person name="Clum A."/>
            <person name="Sun H.I."/>
            <person name="Brettin T."/>
            <person name="Detter J.C."/>
            <person name="Han C."/>
            <person name="Larimer F."/>
            <person name="Land M."/>
            <person name="Hauser L."/>
            <person name="Markowitz V."/>
            <person name="Cheng J.F."/>
            <person name="Hugenholtz P."/>
            <person name="Woyke T."/>
            <person name="Wu D."/>
            <person name="Steenblock K."/>
            <person name="Schneider S."/>
            <person name="Pukall R."/>
            <person name="Goeker M."/>
            <person name="Klenk H.P."/>
            <person name="Eisen J.A."/>
        </authorList>
    </citation>
    <scope>NUCLEOTIDE SEQUENCE [LARGE SCALE GENOMIC DNA]</scope>
    <source>
        <strain evidence="3">ATCC 49802 / DSM 20745 / S 6022</strain>
    </source>
</reference>
<dbReference type="InterPro" id="IPR001853">
    <property type="entry name" value="DSBA-like_thioredoxin_dom"/>
</dbReference>
<dbReference type="AlphaFoldDB" id="D1C7Z7"/>
<dbReference type="InterPro" id="IPR036249">
    <property type="entry name" value="Thioredoxin-like_sf"/>
</dbReference>
<dbReference type="GO" id="GO:0016491">
    <property type="term" value="F:oxidoreductase activity"/>
    <property type="evidence" value="ECO:0007669"/>
    <property type="project" value="InterPro"/>
</dbReference>
<dbReference type="HOGENOM" id="CLU_1204180_0_0_0"/>
<dbReference type="Gene3D" id="3.40.30.10">
    <property type="entry name" value="Glutaredoxin"/>
    <property type="match status" value="1"/>
</dbReference>
<feature type="domain" description="DSBA-like thioredoxin" evidence="1">
    <location>
        <begin position="6"/>
        <end position="186"/>
    </location>
</feature>
<keyword evidence="3" id="KW-1185">Reference proteome</keyword>
<name>D1C7Z7_SPHTD</name>
<gene>
    <name evidence="2" type="ordered locus">Sthe_2453</name>
</gene>
<dbReference type="EMBL" id="CP001823">
    <property type="protein sequence ID" value="ACZ39868.1"/>
    <property type="molecule type" value="Genomic_DNA"/>
</dbReference>
<dbReference type="InParanoid" id="D1C7Z7"/>
<dbReference type="Pfam" id="PF01323">
    <property type="entry name" value="DSBA"/>
    <property type="match status" value="1"/>
</dbReference>
<keyword evidence="2" id="KW-0413">Isomerase</keyword>
<dbReference type="SUPFAM" id="SSF52833">
    <property type="entry name" value="Thioredoxin-like"/>
    <property type="match status" value="1"/>
</dbReference>
<evidence type="ECO:0000313" key="3">
    <source>
        <dbReference type="Proteomes" id="UP000002027"/>
    </source>
</evidence>
<dbReference type="RefSeq" id="WP_012872908.1">
    <property type="nucleotide sequence ID" value="NC_013523.1"/>
</dbReference>
<accession>D1C7Z7</accession>
<evidence type="ECO:0000259" key="1">
    <source>
        <dbReference type="Pfam" id="PF01323"/>
    </source>
</evidence>
<protein>
    <submittedName>
        <fullName evidence="2">Dithiol-disulfide isomerase involved in polyketide biosynthesis-like protein</fullName>
    </submittedName>
</protein>
<evidence type="ECO:0000313" key="2">
    <source>
        <dbReference type="EMBL" id="ACZ39868.1"/>
    </source>
</evidence>
<sequence length="230" mass="26114">MAEPVQVALYADLSCPYAFVTAFRLRRLRDEYRGRIAIVHKSLALEYVNREPTPKKVLDNELPLLALEEPDLPYQPWHRPASEWPVTFWPAFEAVKCAERQGLDKADDMAWAIRVAFFRDSACVSMRHVLIDLAEQAELDLDRFVADFDAGVGKAQVIEEAREGWERLRVPGSPTFVLPSGKQYSGLGLPEIDLDVEQHHRVIGMTPAPCRGDACLDLYRRMFDEAVQSS</sequence>
<dbReference type="SMR" id="D1C7Z7"/>
<dbReference type="OrthoDB" id="155520at2"/>
<dbReference type="KEGG" id="sti:Sthe_2453"/>
<dbReference type="STRING" id="479434.Sthe_2453"/>
<organism evidence="2 3">
    <name type="scientific">Sphaerobacter thermophilus (strain ATCC 49802 / DSM 20745 / KCCM 41009 / NCIMB 13125 / S 6022)</name>
    <dbReference type="NCBI Taxonomy" id="479434"/>
    <lineage>
        <taxon>Bacteria</taxon>
        <taxon>Pseudomonadati</taxon>
        <taxon>Thermomicrobiota</taxon>
        <taxon>Thermomicrobia</taxon>
        <taxon>Sphaerobacterales</taxon>
        <taxon>Sphaerobacterineae</taxon>
        <taxon>Sphaerobacteraceae</taxon>
        <taxon>Sphaerobacter</taxon>
    </lineage>
</organism>
<dbReference type="eggNOG" id="COG2761">
    <property type="taxonomic scope" value="Bacteria"/>
</dbReference>
<dbReference type="GO" id="GO:0016853">
    <property type="term" value="F:isomerase activity"/>
    <property type="evidence" value="ECO:0007669"/>
    <property type="project" value="UniProtKB-KW"/>
</dbReference>
<dbReference type="Proteomes" id="UP000002027">
    <property type="component" value="Chromosome 1"/>
</dbReference>
<reference evidence="2 3" key="2">
    <citation type="journal article" date="2010" name="Stand. Genomic Sci.">
        <title>Complete genome sequence of Desulfohalobium retbaense type strain (HR(100)).</title>
        <authorList>
            <person name="Spring S."/>
            <person name="Nolan M."/>
            <person name="Lapidus A."/>
            <person name="Glavina Del Rio T."/>
            <person name="Copeland A."/>
            <person name="Tice H."/>
            <person name="Cheng J.F."/>
            <person name="Lucas S."/>
            <person name="Land M."/>
            <person name="Chen F."/>
            <person name="Bruce D."/>
            <person name="Goodwin L."/>
            <person name="Pitluck S."/>
            <person name="Ivanova N."/>
            <person name="Mavromatis K."/>
            <person name="Mikhailova N."/>
            <person name="Pati A."/>
            <person name="Chen A."/>
            <person name="Palaniappan K."/>
            <person name="Hauser L."/>
            <person name="Chang Y.J."/>
            <person name="Jeffries C.D."/>
            <person name="Munk C."/>
            <person name="Kiss H."/>
            <person name="Chain P."/>
            <person name="Han C."/>
            <person name="Brettin T."/>
            <person name="Detter J.C."/>
            <person name="Schuler E."/>
            <person name="Goker M."/>
            <person name="Rohde M."/>
            <person name="Bristow J."/>
            <person name="Eisen J.A."/>
            <person name="Markowitz V."/>
            <person name="Hugenholtz P."/>
            <person name="Kyrpides N.C."/>
            <person name="Klenk H.P."/>
        </authorList>
    </citation>
    <scope>NUCLEOTIDE SEQUENCE [LARGE SCALE GENOMIC DNA]</scope>
    <source>
        <strain evidence="3">ATCC 49802 / DSM 20745 / S 6022</strain>
    </source>
</reference>
<proteinExistence type="predicted"/>